<reference evidence="2 3" key="1">
    <citation type="submission" date="2023-01" db="EMBL/GenBank/DDBJ databases">
        <title>Novel species of the genus Asticcacaulis isolated from rivers.</title>
        <authorList>
            <person name="Lu H."/>
        </authorList>
    </citation>
    <scope>NUCLEOTIDE SEQUENCE [LARGE SCALE GENOMIC DNA]</scope>
    <source>
        <strain evidence="2 3">BYS171W</strain>
    </source>
</reference>
<evidence type="ECO:0000256" key="1">
    <source>
        <dbReference type="SAM" id="Phobius"/>
    </source>
</evidence>
<dbReference type="EMBL" id="JAQQKX010000009">
    <property type="protein sequence ID" value="MDC7683970.1"/>
    <property type="molecule type" value="Genomic_DNA"/>
</dbReference>
<feature type="transmembrane region" description="Helical" evidence="1">
    <location>
        <begin position="64"/>
        <end position="90"/>
    </location>
</feature>
<organism evidence="2 3">
    <name type="scientific">Asticcacaulis aquaticus</name>
    <dbReference type="NCBI Taxonomy" id="2984212"/>
    <lineage>
        <taxon>Bacteria</taxon>
        <taxon>Pseudomonadati</taxon>
        <taxon>Pseudomonadota</taxon>
        <taxon>Alphaproteobacteria</taxon>
        <taxon>Caulobacterales</taxon>
        <taxon>Caulobacteraceae</taxon>
        <taxon>Asticcacaulis</taxon>
    </lineage>
</organism>
<dbReference type="Proteomes" id="UP001214854">
    <property type="component" value="Unassembled WGS sequence"/>
</dbReference>
<comment type="caution">
    <text evidence="2">The sequence shown here is derived from an EMBL/GenBank/DDBJ whole genome shotgun (WGS) entry which is preliminary data.</text>
</comment>
<protein>
    <recommendedName>
        <fullName evidence="4">Glycerophosphoryl diester phosphodiesterase membrane domain-containing protein</fullName>
    </recommendedName>
</protein>
<keyword evidence="1" id="KW-0472">Membrane</keyword>
<sequence length="304" mass="32145">MKLSIDFAFAGIEIIKKNPLAVLIWGAVALVVSVVTNVVTIVLAGSALSTLKGYEQSPPSDPMAVFGAIGDMAPAIILSVIIGLTVAAVIQCAVFRSQLEPEARGFAYLQLGAAEIRQILATILWTLAFFVFYLLFALAVGIVIGLLSLVTKISGILGGLLIFVAGVGAFVAFFYVLCRWSLVMVQTYAEGKINIFGSFKLTEGNGWTLLGGYLLLVLATIILMIIVYGVMFGITMGAGGDFMSSIQQMSQPDVTSLSALLTPGFVIQLVVGGLLSGVFYALIHGAAVSAYQTLARKKTNLDIF</sequence>
<feature type="transmembrane region" description="Helical" evidence="1">
    <location>
        <begin position="156"/>
        <end position="178"/>
    </location>
</feature>
<gene>
    <name evidence="2" type="ORF">PQU92_11835</name>
</gene>
<dbReference type="RefSeq" id="WP_272748429.1">
    <property type="nucleotide sequence ID" value="NZ_JAQQKX010000009.1"/>
</dbReference>
<feature type="transmembrane region" description="Helical" evidence="1">
    <location>
        <begin position="210"/>
        <end position="234"/>
    </location>
</feature>
<proteinExistence type="predicted"/>
<feature type="transmembrane region" description="Helical" evidence="1">
    <location>
        <begin position="20"/>
        <end position="44"/>
    </location>
</feature>
<evidence type="ECO:0000313" key="3">
    <source>
        <dbReference type="Proteomes" id="UP001214854"/>
    </source>
</evidence>
<evidence type="ECO:0000313" key="2">
    <source>
        <dbReference type="EMBL" id="MDC7683970.1"/>
    </source>
</evidence>
<keyword evidence="3" id="KW-1185">Reference proteome</keyword>
<accession>A0ABT5HV67</accession>
<feature type="transmembrane region" description="Helical" evidence="1">
    <location>
        <begin position="123"/>
        <end position="150"/>
    </location>
</feature>
<evidence type="ECO:0008006" key="4">
    <source>
        <dbReference type="Google" id="ProtNLM"/>
    </source>
</evidence>
<keyword evidence="1" id="KW-0812">Transmembrane</keyword>
<name>A0ABT5HV67_9CAUL</name>
<feature type="transmembrane region" description="Helical" evidence="1">
    <location>
        <begin position="265"/>
        <end position="288"/>
    </location>
</feature>
<keyword evidence="1" id="KW-1133">Transmembrane helix</keyword>